<keyword evidence="2" id="KW-0472">Membrane</keyword>
<keyword evidence="2" id="KW-1133">Transmembrane helix</keyword>
<organism evidence="3 4">
    <name type="scientific">Pukyongia salina</name>
    <dbReference type="NCBI Taxonomy" id="2094025"/>
    <lineage>
        <taxon>Bacteria</taxon>
        <taxon>Pseudomonadati</taxon>
        <taxon>Bacteroidota</taxon>
        <taxon>Flavobacteriia</taxon>
        <taxon>Flavobacteriales</taxon>
        <taxon>Flavobacteriaceae</taxon>
        <taxon>Pukyongia</taxon>
    </lineage>
</organism>
<name>A0A2S0HU50_9FLAO</name>
<proteinExistence type="predicted"/>
<keyword evidence="4" id="KW-1185">Reference proteome</keyword>
<feature type="compositionally biased region" description="Basic and acidic residues" evidence="1">
    <location>
        <begin position="108"/>
        <end position="130"/>
    </location>
</feature>
<feature type="transmembrane region" description="Helical" evidence="2">
    <location>
        <begin position="42"/>
        <end position="67"/>
    </location>
</feature>
<dbReference type="Proteomes" id="UP000238442">
    <property type="component" value="Chromosome"/>
</dbReference>
<gene>
    <name evidence="3" type="ORF">C5O00_02755</name>
</gene>
<evidence type="ECO:0000313" key="3">
    <source>
        <dbReference type="EMBL" id="AVI50146.1"/>
    </source>
</evidence>
<feature type="transmembrane region" description="Helical" evidence="2">
    <location>
        <begin position="15"/>
        <end position="36"/>
    </location>
</feature>
<evidence type="ECO:0000313" key="4">
    <source>
        <dbReference type="Proteomes" id="UP000238442"/>
    </source>
</evidence>
<dbReference type="KEGG" id="aue:C5O00_02755"/>
<accession>A0A2S0HU50</accession>
<evidence type="ECO:0000256" key="1">
    <source>
        <dbReference type="SAM" id="MobiDB-lite"/>
    </source>
</evidence>
<sequence length="130" mass="14682">MKADNRKGFVHKQVFLMRLVWITLIFVLGAAILSFATPINVIFFQYFVSAIVGTLIGTYIASAFIFTSEGLKKENLKKNFDKAVEKGKEFVDDLREEDDPASSSDETPENKKAADEKSARDRLRDKGMIK</sequence>
<dbReference type="EMBL" id="CP027062">
    <property type="protein sequence ID" value="AVI50146.1"/>
    <property type="molecule type" value="Genomic_DNA"/>
</dbReference>
<evidence type="ECO:0000256" key="2">
    <source>
        <dbReference type="SAM" id="Phobius"/>
    </source>
</evidence>
<feature type="region of interest" description="Disordered" evidence="1">
    <location>
        <begin position="92"/>
        <end position="130"/>
    </location>
</feature>
<keyword evidence="2" id="KW-0812">Transmembrane</keyword>
<protein>
    <submittedName>
        <fullName evidence="3">Uncharacterized protein</fullName>
    </submittedName>
</protein>
<dbReference type="AlphaFoldDB" id="A0A2S0HU50"/>
<reference evidence="3 4" key="1">
    <citation type="submission" date="2018-02" db="EMBL/GenBank/DDBJ databases">
        <title>Genomic analysis of the strain RR4-38 isolated from a seawater recirculating aquaculture system.</title>
        <authorList>
            <person name="Kim Y.-S."/>
            <person name="Jang Y.H."/>
            <person name="Kim K.-H."/>
        </authorList>
    </citation>
    <scope>NUCLEOTIDE SEQUENCE [LARGE SCALE GENOMIC DNA]</scope>
    <source>
        <strain evidence="3 4">RR4-38</strain>
    </source>
</reference>